<evidence type="ECO:0000256" key="4">
    <source>
        <dbReference type="ARBA" id="ARBA00022707"/>
    </source>
</evidence>
<dbReference type="SUPFAM" id="SSF52540">
    <property type="entry name" value="P-loop containing nucleoside triphosphate hydrolases"/>
    <property type="match status" value="1"/>
</dbReference>
<comment type="subcellular location">
    <subcellularLocation>
        <location evidence="1">Golgi apparatus</location>
    </subcellularLocation>
</comment>
<dbReference type="NCBIfam" id="TIGR00231">
    <property type="entry name" value="small_GTP"/>
    <property type="match status" value="1"/>
</dbReference>
<dbReference type="PRINTS" id="PR00328">
    <property type="entry name" value="SAR1GTPBP"/>
</dbReference>
<evidence type="ECO:0000256" key="12">
    <source>
        <dbReference type="PIRSR" id="PIRSR606689-2"/>
    </source>
</evidence>
<evidence type="ECO:0000256" key="7">
    <source>
        <dbReference type="ARBA" id="ARBA00022927"/>
    </source>
</evidence>
<dbReference type="SMART" id="SM00178">
    <property type="entry name" value="SAR"/>
    <property type="match status" value="1"/>
</dbReference>
<dbReference type="Gene3D" id="3.40.50.300">
    <property type="entry name" value="P-loop containing nucleotide triphosphate hydrolases"/>
    <property type="match status" value="1"/>
</dbReference>
<reference evidence="14" key="1">
    <citation type="submission" date="2021-02" db="EMBL/GenBank/DDBJ databases">
        <authorList>
            <person name="Dougan E. K."/>
            <person name="Rhodes N."/>
            <person name="Thang M."/>
            <person name="Chan C."/>
        </authorList>
    </citation>
    <scope>NUCLEOTIDE SEQUENCE</scope>
</reference>
<dbReference type="GO" id="GO:0015031">
    <property type="term" value="P:protein transport"/>
    <property type="evidence" value="ECO:0007669"/>
    <property type="project" value="UniProtKB-KW"/>
</dbReference>
<evidence type="ECO:0000256" key="9">
    <source>
        <dbReference type="ARBA" id="ARBA00023134"/>
    </source>
</evidence>
<feature type="binding site" evidence="12">
    <location>
        <position position="40"/>
    </location>
    <ligand>
        <name>Mg(2+)</name>
        <dbReference type="ChEBI" id="CHEBI:18420"/>
    </ligand>
</feature>
<dbReference type="PANTHER" id="PTHR11711">
    <property type="entry name" value="ADP RIBOSYLATION FACTOR-RELATED"/>
    <property type="match status" value="1"/>
</dbReference>
<feature type="binding site" evidence="11">
    <location>
        <position position="79"/>
    </location>
    <ligand>
        <name>GTP</name>
        <dbReference type="ChEBI" id="CHEBI:37565"/>
    </ligand>
</feature>
<keyword evidence="12" id="KW-0460">Magnesium</keyword>
<dbReference type="PROSITE" id="PS51417">
    <property type="entry name" value="ARF"/>
    <property type="match status" value="1"/>
</dbReference>
<dbReference type="Proteomes" id="UP000654075">
    <property type="component" value="Unassembled WGS sequence"/>
</dbReference>
<dbReference type="Pfam" id="PF00025">
    <property type="entry name" value="Arf"/>
    <property type="match status" value="1"/>
</dbReference>
<evidence type="ECO:0000256" key="2">
    <source>
        <dbReference type="ARBA" id="ARBA00010290"/>
    </source>
</evidence>
<evidence type="ECO:0000256" key="8">
    <source>
        <dbReference type="ARBA" id="ARBA00023034"/>
    </source>
</evidence>
<evidence type="ECO:0000256" key="3">
    <source>
        <dbReference type="ARBA" id="ARBA00022448"/>
    </source>
</evidence>
<organism evidence="14 15">
    <name type="scientific">Polarella glacialis</name>
    <name type="common">Dinoflagellate</name>
    <dbReference type="NCBI Taxonomy" id="89957"/>
    <lineage>
        <taxon>Eukaryota</taxon>
        <taxon>Sar</taxon>
        <taxon>Alveolata</taxon>
        <taxon>Dinophyceae</taxon>
        <taxon>Suessiales</taxon>
        <taxon>Suessiaceae</taxon>
        <taxon>Polarella</taxon>
    </lineage>
</organism>
<dbReference type="InterPro" id="IPR005225">
    <property type="entry name" value="Small_GTP-bd"/>
</dbReference>
<dbReference type="InterPro" id="IPR024156">
    <property type="entry name" value="Small_GTPase_ARF"/>
</dbReference>
<feature type="binding site" evidence="11">
    <location>
        <begin position="138"/>
        <end position="141"/>
    </location>
    <ligand>
        <name>GTP</name>
        <dbReference type="ChEBI" id="CHEBI:37565"/>
    </ligand>
</feature>
<keyword evidence="5 11" id="KW-0547">Nucleotide-binding</keyword>
<protein>
    <recommendedName>
        <fullName evidence="16">ADP-ribosylation factor</fullName>
    </recommendedName>
</protein>
<evidence type="ECO:0000313" key="15">
    <source>
        <dbReference type="Proteomes" id="UP000654075"/>
    </source>
</evidence>
<feature type="non-terminal residue" evidence="14">
    <location>
        <position position="241"/>
    </location>
</feature>
<evidence type="ECO:0000256" key="5">
    <source>
        <dbReference type="ARBA" id="ARBA00022741"/>
    </source>
</evidence>
<dbReference type="AlphaFoldDB" id="A0A813GUY5"/>
<gene>
    <name evidence="14" type="ORF">PGLA1383_LOCUS45941</name>
</gene>
<keyword evidence="7" id="KW-0653">Protein transport</keyword>
<evidence type="ECO:0000256" key="1">
    <source>
        <dbReference type="ARBA" id="ARBA00004555"/>
    </source>
</evidence>
<dbReference type="GO" id="GO:0046872">
    <property type="term" value="F:metal ion binding"/>
    <property type="evidence" value="ECO:0007669"/>
    <property type="project" value="UniProtKB-KW"/>
</dbReference>
<dbReference type="GO" id="GO:0016192">
    <property type="term" value="P:vesicle-mediated transport"/>
    <property type="evidence" value="ECO:0007669"/>
    <property type="project" value="UniProtKB-KW"/>
</dbReference>
<evidence type="ECO:0000313" key="14">
    <source>
        <dbReference type="EMBL" id="CAE8629463.1"/>
    </source>
</evidence>
<keyword evidence="9 11" id="KW-0342">GTP-binding</keyword>
<comment type="caution">
    <text evidence="14">The sequence shown here is derived from an EMBL/GenBank/DDBJ whole genome shotgun (WGS) entry which is preliminary data.</text>
</comment>
<dbReference type="EMBL" id="CAJNNV010029647">
    <property type="protein sequence ID" value="CAE8629463.1"/>
    <property type="molecule type" value="Genomic_DNA"/>
</dbReference>
<dbReference type="InterPro" id="IPR006689">
    <property type="entry name" value="Small_GTPase_ARF/SAR"/>
</dbReference>
<evidence type="ECO:0000256" key="11">
    <source>
        <dbReference type="PIRSR" id="PIRSR606689-1"/>
    </source>
</evidence>
<dbReference type="OrthoDB" id="2011769at2759"/>
<accession>A0A813GUY5</accession>
<evidence type="ECO:0000256" key="6">
    <source>
        <dbReference type="ARBA" id="ARBA00022892"/>
    </source>
</evidence>
<keyword evidence="4" id="KW-0519">Myristate</keyword>
<evidence type="ECO:0000256" key="13">
    <source>
        <dbReference type="RuleBase" id="RU003925"/>
    </source>
</evidence>
<keyword evidence="3" id="KW-0813">Transport</keyword>
<keyword evidence="6" id="KW-0931">ER-Golgi transport</keyword>
<evidence type="ECO:0000256" key="10">
    <source>
        <dbReference type="ARBA" id="ARBA00023288"/>
    </source>
</evidence>
<dbReference type="FunFam" id="3.40.50.300:FF:003500">
    <property type="entry name" value="ADP-ribosylation factor 1"/>
    <property type="match status" value="1"/>
</dbReference>
<feature type="binding site" evidence="12">
    <location>
        <position position="57"/>
    </location>
    <ligand>
        <name>Mg(2+)</name>
        <dbReference type="ChEBI" id="CHEBI:18420"/>
    </ligand>
</feature>
<dbReference type="InterPro" id="IPR027417">
    <property type="entry name" value="P-loop_NTPase"/>
</dbReference>
<dbReference type="GO" id="GO:0005525">
    <property type="term" value="F:GTP binding"/>
    <property type="evidence" value="ECO:0007669"/>
    <property type="project" value="UniProtKB-KW"/>
</dbReference>
<dbReference type="SMART" id="SM00177">
    <property type="entry name" value="ARF"/>
    <property type="match status" value="1"/>
</dbReference>
<feature type="binding site" evidence="11">
    <location>
        <begin position="33"/>
        <end position="40"/>
    </location>
    <ligand>
        <name>GTP</name>
        <dbReference type="ChEBI" id="CHEBI:37565"/>
    </ligand>
</feature>
<keyword evidence="12" id="KW-0479">Metal-binding</keyword>
<keyword evidence="15" id="KW-1185">Reference proteome</keyword>
<name>A0A813GUY5_POLGL</name>
<sequence length="241" mass="28072">PIVPTTTPTMSVISQLLSRLFGKKQELRVLILGIDSPGRTTALYKLKLGEVVTTIPTIGFNVEQIEYDRVDFTFWDFGGRDKMRQLWRHYYQNSYAVIFVVNSQEQAFNEMLEEYLAELNRMMSEDELRDAVLLVWANKQDLPGALLPAEIASKLQLHKLRNRTWHIQGTVALTGEGLSESMDWLAKTFRGRMEALILRWLEEEAEEEVTLQQFTDGELKHWGHRERLLLSWLLIQRLFCS</sequence>
<proteinExistence type="inferred from homology"/>
<dbReference type="GO" id="GO:0005794">
    <property type="term" value="C:Golgi apparatus"/>
    <property type="evidence" value="ECO:0007669"/>
    <property type="project" value="UniProtKB-SubCell"/>
</dbReference>
<comment type="similarity">
    <text evidence="2 13">Belongs to the small GTPase superfamily. Arf family.</text>
</comment>
<keyword evidence="10" id="KW-0449">Lipoprotein</keyword>
<keyword evidence="8" id="KW-0333">Golgi apparatus</keyword>
<evidence type="ECO:0008006" key="16">
    <source>
        <dbReference type="Google" id="ProtNLM"/>
    </source>
</evidence>
<dbReference type="GO" id="GO:0003924">
    <property type="term" value="F:GTPase activity"/>
    <property type="evidence" value="ECO:0007669"/>
    <property type="project" value="InterPro"/>
</dbReference>